<dbReference type="SUPFAM" id="SSF160996">
    <property type="entry name" value="HI0933 insert domain-like"/>
    <property type="match status" value="1"/>
</dbReference>
<dbReference type="NCBIfam" id="TIGR00275">
    <property type="entry name" value="aminoacetone oxidase family FAD-binding enzyme"/>
    <property type="match status" value="1"/>
</dbReference>
<dbReference type="EMBL" id="BFBR01000002">
    <property type="protein sequence ID" value="GBF57406.1"/>
    <property type="molecule type" value="Genomic_DNA"/>
</dbReference>
<dbReference type="InterPro" id="IPR036188">
    <property type="entry name" value="FAD/NAD-bd_sf"/>
</dbReference>
<dbReference type="Gene3D" id="2.40.30.10">
    <property type="entry name" value="Translation factors"/>
    <property type="match status" value="1"/>
</dbReference>
<dbReference type="InterPro" id="IPR023166">
    <property type="entry name" value="BaiN-like_dom_sf"/>
</dbReference>
<feature type="domain" description="RsdA/BaiN/AoA(So)-like insert" evidence="5">
    <location>
        <begin position="191"/>
        <end position="340"/>
    </location>
</feature>
<evidence type="ECO:0000313" key="7">
    <source>
        <dbReference type="Proteomes" id="UP000245086"/>
    </source>
</evidence>
<feature type="domain" description="RsdA/BaiN/AoA(So)-like Rossmann fold-like" evidence="4">
    <location>
        <begin position="6"/>
        <end position="393"/>
    </location>
</feature>
<evidence type="ECO:0000259" key="5">
    <source>
        <dbReference type="Pfam" id="PF22780"/>
    </source>
</evidence>
<dbReference type="EC" id="1.18.1.2" evidence="6"/>
<evidence type="ECO:0000256" key="2">
    <source>
        <dbReference type="ARBA" id="ARBA00022630"/>
    </source>
</evidence>
<reference evidence="6 7" key="1">
    <citation type="journal article" date="2018" name="Genome Announc.">
        <title>Draft Genome Sequence of "Candidatus Phycosocius bacilliformis," an Alphaproteobacterial Ectosymbiont of the Hydrocarbon-Producing Green Alga Botryococcus braunii.</title>
        <authorList>
            <person name="Tanabe Y."/>
            <person name="Yamaguchi H."/>
            <person name="Watanabe M.M."/>
        </authorList>
    </citation>
    <scope>NUCLEOTIDE SEQUENCE [LARGE SCALE GENOMIC DNA]</scope>
    <source>
        <strain evidence="6 7">BOTRYCO-2</strain>
    </source>
</reference>
<dbReference type="Pfam" id="PF03486">
    <property type="entry name" value="HI0933_like"/>
    <property type="match status" value="1"/>
</dbReference>
<dbReference type="Proteomes" id="UP000245086">
    <property type="component" value="Unassembled WGS sequence"/>
</dbReference>
<dbReference type="PRINTS" id="PR00368">
    <property type="entry name" value="FADPNR"/>
</dbReference>
<comment type="cofactor">
    <cofactor evidence="1">
        <name>FAD</name>
        <dbReference type="ChEBI" id="CHEBI:57692"/>
    </cofactor>
</comment>
<proteinExistence type="predicted"/>
<dbReference type="InterPro" id="IPR055178">
    <property type="entry name" value="RsdA/BaiN/AoA(So)-like_dom"/>
</dbReference>
<keyword evidence="3" id="KW-0274">FAD</keyword>
<dbReference type="GO" id="GO:0004324">
    <property type="term" value="F:ferredoxin-NADP+ reductase activity"/>
    <property type="evidence" value="ECO:0007669"/>
    <property type="project" value="UniProtKB-EC"/>
</dbReference>
<keyword evidence="6" id="KW-0560">Oxidoreductase</keyword>
<sequence>MAETFDVIVVGAGAAGLMAAARAGQRGRKVLLLEHTSTVGAKILISGGGRCNFTNMEIKPDRFISANPHFARSALARYTQYDFIDLVKSYHIPFYEKTLGQLFCEGAGAARLIVDMLLAECTKGGVTIATDVQVQEVARSGENYVVTTHVGRAIAPSLIIATGGPSIPKLGATGFAYEIARQFDLAVIEPKPALVPLVFGIKDIELMRPLAGVSLEGVAAKGKTAFREGMVFTHRGLSGPAILQISSYWNKGESIHLNLLPDIKADQWLIEAKTARPRAQAATILAERLPQRLAHALADKAGLDRPMADLKDAQLRSLSQTLHHWDLTPVGDEGYAKAEVTKGGIDTAALNQKTMEVKAVPGLYFIGEAVDVTGWLGGYNFQWAWSSGVAAGEAV</sequence>
<dbReference type="RefSeq" id="WP_108984247.1">
    <property type="nucleotide sequence ID" value="NZ_BFBR01000002.1"/>
</dbReference>
<gene>
    <name evidence="6" type="ORF">PbB2_01073</name>
</gene>
<comment type="caution">
    <text evidence="6">The sequence shown here is derived from an EMBL/GenBank/DDBJ whole genome shotgun (WGS) entry which is preliminary data.</text>
</comment>
<organism evidence="6 7">
    <name type="scientific">Candidatus Phycosocius bacilliformis</name>
    <dbReference type="NCBI Taxonomy" id="1445552"/>
    <lineage>
        <taxon>Bacteria</taxon>
        <taxon>Pseudomonadati</taxon>
        <taxon>Pseudomonadota</taxon>
        <taxon>Alphaproteobacteria</taxon>
        <taxon>Caulobacterales</taxon>
        <taxon>Caulobacterales incertae sedis</taxon>
        <taxon>Candidatus Phycosocius</taxon>
    </lineage>
</organism>
<evidence type="ECO:0000256" key="1">
    <source>
        <dbReference type="ARBA" id="ARBA00001974"/>
    </source>
</evidence>
<dbReference type="PRINTS" id="PR00411">
    <property type="entry name" value="PNDRDTASEI"/>
</dbReference>
<protein>
    <submittedName>
        <fullName evidence="6">Ferredoxin-NADP reductase</fullName>
        <ecNumber evidence="6">1.18.1.2</ecNumber>
    </submittedName>
</protein>
<name>A0A2P2E8L0_9PROT</name>
<evidence type="ECO:0000259" key="4">
    <source>
        <dbReference type="Pfam" id="PF03486"/>
    </source>
</evidence>
<dbReference type="AlphaFoldDB" id="A0A2P2E8L0"/>
<dbReference type="SUPFAM" id="SSF51905">
    <property type="entry name" value="FAD/NAD(P)-binding domain"/>
    <property type="match status" value="1"/>
</dbReference>
<evidence type="ECO:0000313" key="6">
    <source>
        <dbReference type="EMBL" id="GBF57406.1"/>
    </source>
</evidence>
<dbReference type="PANTHER" id="PTHR42887">
    <property type="entry name" value="OS12G0638800 PROTEIN"/>
    <property type="match status" value="1"/>
</dbReference>
<dbReference type="Gene3D" id="1.10.8.260">
    <property type="entry name" value="HI0933 insert domain-like"/>
    <property type="match status" value="1"/>
</dbReference>
<keyword evidence="7" id="KW-1185">Reference proteome</keyword>
<dbReference type="InterPro" id="IPR004792">
    <property type="entry name" value="BaiN-like"/>
</dbReference>
<dbReference type="OrthoDB" id="9773233at2"/>
<accession>A0A2P2E8L0</accession>
<dbReference type="Pfam" id="PF22780">
    <property type="entry name" value="HI0933_like_1st"/>
    <property type="match status" value="1"/>
</dbReference>
<dbReference type="Gene3D" id="3.50.50.60">
    <property type="entry name" value="FAD/NAD(P)-binding domain"/>
    <property type="match status" value="1"/>
</dbReference>
<evidence type="ECO:0000256" key="3">
    <source>
        <dbReference type="ARBA" id="ARBA00022827"/>
    </source>
</evidence>
<dbReference type="InterPro" id="IPR057661">
    <property type="entry name" value="RsdA/BaiN/AoA(So)_Rossmann"/>
</dbReference>
<keyword evidence="2" id="KW-0285">Flavoprotein</keyword>
<dbReference type="PANTHER" id="PTHR42887:SF2">
    <property type="entry name" value="OS12G0638800 PROTEIN"/>
    <property type="match status" value="1"/>
</dbReference>